<dbReference type="GO" id="GO:0005634">
    <property type="term" value="C:nucleus"/>
    <property type="evidence" value="ECO:0007669"/>
    <property type="project" value="TreeGrafter"/>
</dbReference>
<dbReference type="EMBL" id="JANBOH010000004">
    <property type="protein sequence ID" value="KAJ1648487.1"/>
    <property type="molecule type" value="Genomic_DNA"/>
</dbReference>
<proteinExistence type="inferred from homology"/>
<dbReference type="GO" id="GO:0030422">
    <property type="term" value="P:siRNA processing"/>
    <property type="evidence" value="ECO:0007669"/>
    <property type="project" value="TreeGrafter"/>
</dbReference>
<evidence type="ECO:0000256" key="3">
    <source>
        <dbReference type="ARBA" id="ARBA00021330"/>
    </source>
</evidence>
<dbReference type="Pfam" id="PF08242">
    <property type="entry name" value="Methyltransf_12"/>
    <property type="match status" value="1"/>
</dbReference>
<dbReference type="InterPro" id="IPR026610">
    <property type="entry name" value="Hen1"/>
</dbReference>
<dbReference type="PANTHER" id="PTHR21404">
    <property type="entry name" value="HEN1"/>
    <property type="match status" value="1"/>
</dbReference>
<keyword evidence="6" id="KW-0949">S-adenosyl-L-methionine</keyword>
<comment type="similarity">
    <text evidence="2">Belongs to the methyltransferase superfamily. HEN1 family.</text>
</comment>
<keyword evidence="4" id="KW-0489">Methyltransferase</keyword>
<dbReference type="GO" id="GO:0005737">
    <property type="term" value="C:cytoplasm"/>
    <property type="evidence" value="ECO:0007669"/>
    <property type="project" value="TreeGrafter"/>
</dbReference>
<comment type="catalytic activity">
    <reaction evidence="12">
        <text>small RNA 3'-end nucleotide + S-adenosyl-L-methionine = small RNA 3'-end 2'-O-methylnucleotide + S-adenosyl-L-homocysteine + H(+)</text>
        <dbReference type="Rhea" id="RHEA:37887"/>
        <dbReference type="Rhea" id="RHEA-COMP:10415"/>
        <dbReference type="Rhea" id="RHEA-COMP:10416"/>
        <dbReference type="ChEBI" id="CHEBI:15378"/>
        <dbReference type="ChEBI" id="CHEBI:57856"/>
        <dbReference type="ChEBI" id="CHEBI:59789"/>
        <dbReference type="ChEBI" id="CHEBI:74896"/>
        <dbReference type="ChEBI" id="CHEBI:74898"/>
        <dbReference type="EC" id="2.1.1.386"/>
    </reaction>
</comment>
<keyword evidence="10" id="KW-0943">RNA-mediated gene silencing</keyword>
<comment type="cofactor">
    <cofactor evidence="1">
        <name>Mg(2+)</name>
        <dbReference type="ChEBI" id="CHEBI:18420"/>
    </cofactor>
</comment>
<evidence type="ECO:0000256" key="9">
    <source>
        <dbReference type="ARBA" id="ARBA00022884"/>
    </source>
</evidence>
<dbReference type="SUPFAM" id="SSF53335">
    <property type="entry name" value="S-adenosyl-L-methionine-dependent methyltransferases"/>
    <property type="match status" value="1"/>
</dbReference>
<dbReference type="PANTHER" id="PTHR21404:SF3">
    <property type="entry name" value="SMALL RNA 2'-O-METHYLTRANSFERASE"/>
    <property type="match status" value="1"/>
</dbReference>
<evidence type="ECO:0000256" key="12">
    <source>
        <dbReference type="ARBA" id="ARBA00048418"/>
    </source>
</evidence>
<reference evidence="14" key="1">
    <citation type="submission" date="2022-07" db="EMBL/GenBank/DDBJ databases">
        <title>Phylogenomic reconstructions and comparative analyses of Kickxellomycotina fungi.</title>
        <authorList>
            <person name="Reynolds N.K."/>
            <person name="Stajich J.E."/>
            <person name="Barry K."/>
            <person name="Grigoriev I.V."/>
            <person name="Crous P."/>
            <person name="Smith M.E."/>
        </authorList>
    </citation>
    <scope>NUCLEOTIDE SEQUENCE</scope>
    <source>
        <strain evidence="14">NBRC 105413</strain>
    </source>
</reference>
<dbReference type="GO" id="GO:0003723">
    <property type="term" value="F:RNA binding"/>
    <property type="evidence" value="ECO:0007669"/>
    <property type="project" value="UniProtKB-KW"/>
</dbReference>
<dbReference type="GO" id="GO:0046872">
    <property type="term" value="F:metal ion binding"/>
    <property type="evidence" value="ECO:0007669"/>
    <property type="project" value="UniProtKB-KW"/>
</dbReference>
<evidence type="ECO:0000256" key="2">
    <source>
        <dbReference type="ARBA" id="ARBA00009026"/>
    </source>
</evidence>
<dbReference type="Gene3D" id="3.40.50.150">
    <property type="entry name" value="Vaccinia Virus protein VP39"/>
    <property type="match status" value="1"/>
</dbReference>
<dbReference type="CDD" id="cd02440">
    <property type="entry name" value="AdoMet_MTases"/>
    <property type="match status" value="1"/>
</dbReference>
<dbReference type="EC" id="2.1.1.386" evidence="11"/>
<organism evidence="14 15">
    <name type="scientific">Coemansia asiatica</name>
    <dbReference type="NCBI Taxonomy" id="1052880"/>
    <lineage>
        <taxon>Eukaryota</taxon>
        <taxon>Fungi</taxon>
        <taxon>Fungi incertae sedis</taxon>
        <taxon>Zoopagomycota</taxon>
        <taxon>Kickxellomycotina</taxon>
        <taxon>Kickxellomycetes</taxon>
        <taxon>Kickxellales</taxon>
        <taxon>Kickxellaceae</taxon>
        <taxon>Coemansia</taxon>
    </lineage>
</organism>
<evidence type="ECO:0000256" key="8">
    <source>
        <dbReference type="ARBA" id="ARBA00022842"/>
    </source>
</evidence>
<sequence length="342" mass="38503">MWEQRRMCIAQTLYTHKTQSVLEVGCGEGNILSFLTGPTSDDEYPITKLVGIDISADALQRAQAALEPTPHDLRYPRIDNLRICLFLGDCTGPPIDGVHCDAVVCSEVIEHVLPTQVAALTNAVLGGYRPQVAIFTTPNAEFNVNFPGLGYGTPQAKFRDEDHKFEWTRDEFEQWARKSALDYGYSVEMRGIGLSMRNADSRFVACGGCTQMALFVRGAEREDSCSPRSKSEPVLEQPRLFASIEYPVYSQPRLPDKQLFDLVLEMAQLAAGNDENEGENGDSWTVSEDDLWEMLDVKHQFKRRSALRAWLDGQPETFTVVVKDDSNQDDALLLARRYRLQR</sequence>
<keyword evidence="9" id="KW-0694">RNA-binding</keyword>
<keyword evidence="15" id="KW-1185">Reference proteome</keyword>
<dbReference type="InterPro" id="IPR029063">
    <property type="entry name" value="SAM-dependent_MTases_sf"/>
</dbReference>
<dbReference type="GO" id="GO:0090486">
    <property type="term" value="F:small RNA 2'-O-methyltransferase activity"/>
    <property type="evidence" value="ECO:0007669"/>
    <property type="project" value="UniProtKB-EC"/>
</dbReference>
<evidence type="ECO:0000256" key="1">
    <source>
        <dbReference type="ARBA" id="ARBA00001946"/>
    </source>
</evidence>
<dbReference type="GO" id="GO:0001510">
    <property type="term" value="P:RNA methylation"/>
    <property type="evidence" value="ECO:0007669"/>
    <property type="project" value="InterPro"/>
</dbReference>
<dbReference type="InterPro" id="IPR013217">
    <property type="entry name" value="Methyltransf_12"/>
</dbReference>
<name>A0A9W7XRA3_9FUNG</name>
<evidence type="ECO:0000256" key="4">
    <source>
        <dbReference type="ARBA" id="ARBA00022603"/>
    </source>
</evidence>
<keyword evidence="8" id="KW-0460">Magnesium</keyword>
<evidence type="ECO:0000256" key="6">
    <source>
        <dbReference type="ARBA" id="ARBA00022691"/>
    </source>
</evidence>
<evidence type="ECO:0000313" key="15">
    <source>
        <dbReference type="Proteomes" id="UP001145021"/>
    </source>
</evidence>
<evidence type="ECO:0000256" key="7">
    <source>
        <dbReference type="ARBA" id="ARBA00022723"/>
    </source>
</evidence>
<keyword evidence="7" id="KW-0479">Metal-binding</keyword>
<evidence type="ECO:0000256" key="11">
    <source>
        <dbReference type="ARBA" id="ARBA00035025"/>
    </source>
</evidence>
<keyword evidence="5" id="KW-0808">Transferase</keyword>
<comment type="caution">
    <text evidence="14">The sequence shown here is derived from an EMBL/GenBank/DDBJ whole genome shotgun (WGS) entry which is preliminary data.</text>
</comment>
<evidence type="ECO:0000259" key="13">
    <source>
        <dbReference type="Pfam" id="PF08242"/>
    </source>
</evidence>
<evidence type="ECO:0000256" key="10">
    <source>
        <dbReference type="ARBA" id="ARBA00023158"/>
    </source>
</evidence>
<dbReference type="AlphaFoldDB" id="A0A9W7XRA3"/>
<accession>A0A9W7XRA3</accession>
<gene>
    <name evidence="14" type="ORF">LPJ64_000184</name>
</gene>
<protein>
    <recommendedName>
        <fullName evidence="3">Small RNA 2'-O-methyltransferase</fullName>
        <ecNumber evidence="11">2.1.1.386</ecNumber>
    </recommendedName>
</protein>
<dbReference type="Proteomes" id="UP001145021">
    <property type="component" value="Unassembled WGS sequence"/>
</dbReference>
<evidence type="ECO:0000256" key="5">
    <source>
        <dbReference type="ARBA" id="ARBA00022679"/>
    </source>
</evidence>
<evidence type="ECO:0000313" key="14">
    <source>
        <dbReference type="EMBL" id="KAJ1648487.1"/>
    </source>
</evidence>
<feature type="domain" description="Methyltransferase type 12" evidence="13">
    <location>
        <begin position="22"/>
        <end position="123"/>
    </location>
</feature>